<proteinExistence type="predicted"/>
<evidence type="ECO:0000313" key="3">
    <source>
        <dbReference type="EMBL" id="WTU45794.1"/>
    </source>
</evidence>
<name>A0AAU2HFX9_9ACTN</name>
<feature type="transmembrane region" description="Helical" evidence="2">
    <location>
        <begin position="52"/>
        <end position="71"/>
    </location>
</feature>
<dbReference type="AlphaFoldDB" id="A0AAU2HFX9"/>
<keyword evidence="2" id="KW-1133">Transmembrane helix</keyword>
<reference evidence="3" key="1">
    <citation type="submission" date="2022-10" db="EMBL/GenBank/DDBJ databases">
        <title>The complete genomes of actinobacterial strains from the NBC collection.</title>
        <authorList>
            <person name="Joergensen T.S."/>
            <person name="Alvarez Arevalo M."/>
            <person name="Sterndorff E.B."/>
            <person name="Faurdal D."/>
            <person name="Vuksanovic O."/>
            <person name="Mourched A.-S."/>
            <person name="Charusanti P."/>
            <person name="Shaw S."/>
            <person name="Blin K."/>
            <person name="Weber T."/>
        </authorList>
    </citation>
    <scope>NUCLEOTIDE SEQUENCE</scope>
    <source>
        <strain evidence="3">NBC_00060</strain>
        <plasmid evidence="3">unnamed1</plasmid>
    </source>
</reference>
<evidence type="ECO:0000256" key="2">
    <source>
        <dbReference type="SAM" id="Phobius"/>
    </source>
</evidence>
<feature type="transmembrane region" description="Helical" evidence="2">
    <location>
        <begin position="83"/>
        <end position="101"/>
    </location>
</feature>
<geneLocation type="plasmid" evidence="3">
    <name>unnamed1</name>
</geneLocation>
<accession>A0AAU2HFX9</accession>
<feature type="transmembrane region" description="Helical" evidence="2">
    <location>
        <begin position="26"/>
        <end position="46"/>
    </location>
</feature>
<organism evidence="3">
    <name type="scientific">Streptomyces sp. NBC_00060</name>
    <dbReference type="NCBI Taxonomy" id="2975636"/>
    <lineage>
        <taxon>Bacteria</taxon>
        <taxon>Bacillati</taxon>
        <taxon>Actinomycetota</taxon>
        <taxon>Actinomycetes</taxon>
        <taxon>Kitasatosporales</taxon>
        <taxon>Streptomycetaceae</taxon>
        <taxon>Streptomyces</taxon>
    </lineage>
</organism>
<dbReference type="EMBL" id="CP108254">
    <property type="protein sequence ID" value="WTU45794.1"/>
    <property type="molecule type" value="Genomic_DNA"/>
</dbReference>
<evidence type="ECO:0000256" key="1">
    <source>
        <dbReference type="SAM" id="MobiDB-lite"/>
    </source>
</evidence>
<keyword evidence="3" id="KW-0614">Plasmid</keyword>
<evidence type="ECO:0008006" key="4">
    <source>
        <dbReference type="Google" id="ProtNLM"/>
    </source>
</evidence>
<feature type="region of interest" description="Disordered" evidence="1">
    <location>
        <begin position="1"/>
        <end position="24"/>
    </location>
</feature>
<gene>
    <name evidence="3" type="ORF">OHV25_40035</name>
</gene>
<protein>
    <recommendedName>
        <fullName evidence="4">DUF4190 domain-containing protein</fullName>
    </recommendedName>
</protein>
<keyword evidence="2" id="KW-0472">Membrane</keyword>
<keyword evidence="2" id="KW-0812">Transmembrane</keyword>
<sequence>MTTSSASTAPLDRHGPAQPQPAKRPLNGLAVLALTYGVVALAAGLLPAVREITGSLAVPAIALAATGLANARRLDGAGTKQAAIGLATGIAALALSLAAHLTA</sequence>